<name>A0A8J3ZXW5_9ACTN</name>
<feature type="region of interest" description="Disordered" evidence="1">
    <location>
        <begin position="1"/>
        <end position="22"/>
    </location>
</feature>
<protein>
    <submittedName>
        <fullName evidence="3">Uncharacterized protein</fullName>
    </submittedName>
</protein>
<dbReference type="EMBL" id="BOPH01000073">
    <property type="protein sequence ID" value="GIJ70223.1"/>
    <property type="molecule type" value="Genomic_DNA"/>
</dbReference>
<dbReference type="Proteomes" id="UP000635606">
    <property type="component" value="Unassembled WGS sequence"/>
</dbReference>
<organism evidence="3 4">
    <name type="scientific">Virgisporangium ochraceum</name>
    <dbReference type="NCBI Taxonomy" id="65505"/>
    <lineage>
        <taxon>Bacteria</taxon>
        <taxon>Bacillati</taxon>
        <taxon>Actinomycetota</taxon>
        <taxon>Actinomycetes</taxon>
        <taxon>Micromonosporales</taxon>
        <taxon>Micromonosporaceae</taxon>
        <taxon>Virgisporangium</taxon>
    </lineage>
</organism>
<comment type="caution">
    <text evidence="3">The sequence shown here is derived from an EMBL/GenBank/DDBJ whole genome shotgun (WGS) entry which is preliminary data.</text>
</comment>
<evidence type="ECO:0000313" key="3">
    <source>
        <dbReference type="EMBL" id="GIJ70223.1"/>
    </source>
</evidence>
<keyword evidence="4" id="KW-1185">Reference proteome</keyword>
<accession>A0A8J3ZXW5</accession>
<feature type="compositionally biased region" description="Pro residues" evidence="1">
    <location>
        <begin position="83"/>
        <end position="102"/>
    </location>
</feature>
<proteinExistence type="predicted"/>
<feature type="transmembrane region" description="Helical" evidence="2">
    <location>
        <begin position="33"/>
        <end position="54"/>
    </location>
</feature>
<evidence type="ECO:0000313" key="4">
    <source>
        <dbReference type="Proteomes" id="UP000635606"/>
    </source>
</evidence>
<keyword evidence="2" id="KW-1133">Transmembrane helix</keyword>
<gene>
    <name evidence="3" type="ORF">Voc01_051400</name>
</gene>
<sequence>MTRTTDQPAPDVLQFGDDDGDDPVKRNKMLMRWFGGAAAMVVLIGVIATLIMVLGNGGGLPVPRVFDDQAAPPDTRPELVKDCPPPSSYPDAQPAPPTPPGPRTVDDESGVSYKAYGAPWSTWPMVWTGGSLKVDYKIGQHFVTEKYGGGDYHASILSASIPATNNDSLAVDLRCTGRVVATDVRDQYYPQPNRLEQLDEKLTTLGGRPAWVTKFRLHFNKADLDAKSELVGLALIDVGRPEAAIVYISIPDTHKQYDVVVDEVLDSIRPA</sequence>
<dbReference type="RefSeq" id="WP_239160482.1">
    <property type="nucleotide sequence ID" value="NZ_BOPH01000073.1"/>
</dbReference>
<evidence type="ECO:0000256" key="2">
    <source>
        <dbReference type="SAM" id="Phobius"/>
    </source>
</evidence>
<dbReference type="AlphaFoldDB" id="A0A8J3ZXW5"/>
<keyword evidence="2" id="KW-0812">Transmembrane</keyword>
<reference evidence="3" key="1">
    <citation type="submission" date="2021-01" db="EMBL/GenBank/DDBJ databases">
        <title>Whole genome shotgun sequence of Virgisporangium ochraceum NBRC 16418.</title>
        <authorList>
            <person name="Komaki H."/>
            <person name="Tamura T."/>
        </authorList>
    </citation>
    <scope>NUCLEOTIDE SEQUENCE</scope>
    <source>
        <strain evidence="3">NBRC 16418</strain>
    </source>
</reference>
<evidence type="ECO:0000256" key="1">
    <source>
        <dbReference type="SAM" id="MobiDB-lite"/>
    </source>
</evidence>
<keyword evidence="2" id="KW-0472">Membrane</keyword>
<feature type="region of interest" description="Disordered" evidence="1">
    <location>
        <begin position="65"/>
        <end position="110"/>
    </location>
</feature>